<dbReference type="AlphaFoldDB" id="A0AA45L9K9"/>
<dbReference type="InterPro" id="IPR036170">
    <property type="entry name" value="YezG-like_sf"/>
</dbReference>
<gene>
    <name evidence="1" type="ORF">KCV87_07110</name>
</gene>
<evidence type="ECO:0000313" key="2">
    <source>
        <dbReference type="Proteomes" id="UP000677152"/>
    </source>
</evidence>
<organism evidence="1 2">
    <name type="scientific">Actinosynnema pretiosum subsp. pretiosum</name>
    <dbReference type="NCBI Taxonomy" id="103721"/>
    <lineage>
        <taxon>Bacteria</taxon>
        <taxon>Bacillati</taxon>
        <taxon>Actinomycetota</taxon>
        <taxon>Actinomycetes</taxon>
        <taxon>Pseudonocardiales</taxon>
        <taxon>Pseudonocardiaceae</taxon>
        <taxon>Actinosynnema</taxon>
    </lineage>
</organism>
<proteinExistence type="predicted"/>
<evidence type="ECO:0000313" key="1">
    <source>
        <dbReference type="EMBL" id="QUF05841.1"/>
    </source>
</evidence>
<dbReference type="EMBL" id="CP073249">
    <property type="protein sequence ID" value="QUF05841.1"/>
    <property type="molecule type" value="Genomic_DNA"/>
</dbReference>
<accession>A0AA45L9K9</accession>
<name>A0AA45L9K9_9PSEU</name>
<reference evidence="1" key="1">
    <citation type="submission" date="2021-04" db="EMBL/GenBank/DDBJ databases">
        <title>Genomic sequence of Actinosynnema pretiosum subsp. pretiosum ATCC 31280 (C-14919).</title>
        <authorList>
            <person name="Bai L."/>
            <person name="Wang X."/>
            <person name="Xiao Y."/>
        </authorList>
    </citation>
    <scope>NUCLEOTIDE SEQUENCE</scope>
    <source>
        <strain evidence="1">ATCC 31280</strain>
    </source>
</reference>
<protein>
    <submittedName>
        <fullName evidence="1">Uncharacterized protein</fullName>
    </submittedName>
</protein>
<dbReference type="Proteomes" id="UP000677152">
    <property type="component" value="Chromosome"/>
</dbReference>
<sequence>MQQKEILDELTTLVLESLPDDWEYLELEHHHVGAHLHLRVGLRVAGGGTREWNPPQDVWYLFQDLRSGMYAEGQGTWFSGYYKLERPGKYSMSYEWEQEPAFPSPPPLEAFALDLERFPREPDYVPDWFPRAAGQPTS</sequence>
<dbReference type="SUPFAM" id="SSF160424">
    <property type="entry name" value="BH3703-like"/>
    <property type="match status" value="1"/>
</dbReference>